<dbReference type="OrthoDB" id="10607013at2759"/>
<comment type="caution">
    <text evidence="1">The sequence shown here is derived from an EMBL/GenBank/DDBJ whole genome shotgun (WGS) entry which is preliminary data.</text>
</comment>
<dbReference type="Proteomes" id="UP000194236">
    <property type="component" value="Unassembled WGS sequence"/>
</dbReference>
<gene>
    <name evidence="1" type="ORF">BLA29_011513</name>
</gene>
<dbReference type="AlphaFoldDB" id="A0A1Y3BWA7"/>
<dbReference type="EMBL" id="MUJZ01000837">
    <property type="protein sequence ID" value="OTF84083.1"/>
    <property type="molecule type" value="Genomic_DNA"/>
</dbReference>
<name>A0A1Y3BWA7_EURMA</name>
<accession>A0A1Y3BWA7</accession>
<organism evidence="1 2">
    <name type="scientific">Euroglyphus maynei</name>
    <name type="common">Mayne's house dust mite</name>
    <dbReference type="NCBI Taxonomy" id="6958"/>
    <lineage>
        <taxon>Eukaryota</taxon>
        <taxon>Metazoa</taxon>
        <taxon>Ecdysozoa</taxon>
        <taxon>Arthropoda</taxon>
        <taxon>Chelicerata</taxon>
        <taxon>Arachnida</taxon>
        <taxon>Acari</taxon>
        <taxon>Acariformes</taxon>
        <taxon>Sarcoptiformes</taxon>
        <taxon>Astigmata</taxon>
        <taxon>Psoroptidia</taxon>
        <taxon>Analgoidea</taxon>
        <taxon>Pyroglyphidae</taxon>
        <taxon>Pyroglyphinae</taxon>
        <taxon>Euroglyphus</taxon>
    </lineage>
</organism>
<keyword evidence="2" id="KW-1185">Reference proteome</keyword>
<evidence type="ECO:0000313" key="1">
    <source>
        <dbReference type="EMBL" id="OTF84083.1"/>
    </source>
</evidence>
<reference evidence="1 2" key="1">
    <citation type="submission" date="2017-03" db="EMBL/GenBank/DDBJ databases">
        <title>Genome Survey of Euroglyphus maynei.</title>
        <authorList>
            <person name="Arlian L.G."/>
            <person name="Morgan M.S."/>
            <person name="Rider S.D."/>
        </authorList>
    </citation>
    <scope>NUCLEOTIDE SEQUENCE [LARGE SCALE GENOMIC DNA]</scope>
    <source>
        <strain evidence="1">Arlian Lab</strain>
        <tissue evidence="1">Whole body</tissue>
    </source>
</reference>
<sequence length="67" mass="7821">MDKLIKWSNSSKTLNEKDVKMIVNLPYKLQSSLSSSVSSKIIDYCRVYPNGYLADYDHHCKVSDYYH</sequence>
<evidence type="ECO:0000313" key="2">
    <source>
        <dbReference type="Proteomes" id="UP000194236"/>
    </source>
</evidence>
<proteinExistence type="predicted"/>
<protein>
    <submittedName>
        <fullName evidence="1">Uncharacterized protein</fullName>
    </submittedName>
</protein>